<dbReference type="GO" id="GO:0004125">
    <property type="term" value="F:L-seryl-tRNA(Sec) selenium transferase activity"/>
    <property type="evidence" value="ECO:0007669"/>
    <property type="project" value="UniProtKB-UniRule"/>
</dbReference>
<dbReference type="STRING" id="1123281.SAMN02745180_00776"/>
<comment type="similarity">
    <text evidence="7 8">Belongs to the SelA family.</text>
</comment>
<gene>
    <name evidence="8" type="primary">selA</name>
    <name evidence="12" type="ORF">SAMN02745180_00776</name>
</gene>
<keyword evidence="3 8" id="KW-0808">Transferase</keyword>
<dbReference type="Pfam" id="PF12390">
    <property type="entry name" value="Se-cys_synth_N"/>
    <property type="match status" value="1"/>
</dbReference>
<comment type="subcellular location">
    <subcellularLocation>
        <location evidence="8">Cytoplasm</location>
    </subcellularLocation>
</comment>
<evidence type="ECO:0000256" key="5">
    <source>
        <dbReference type="ARBA" id="ARBA00022917"/>
    </source>
</evidence>
<dbReference type="EMBL" id="FQXR01000003">
    <property type="protein sequence ID" value="SHH66702.1"/>
    <property type="molecule type" value="Genomic_DNA"/>
</dbReference>
<evidence type="ECO:0000256" key="7">
    <source>
        <dbReference type="ARBA" id="ARBA00044507"/>
    </source>
</evidence>
<dbReference type="Pfam" id="PF03841">
    <property type="entry name" value="SelA"/>
    <property type="match status" value="1"/>
</dbReference>
<keyword evidence="6 8" id="KW-0711">Selenium</keyword>
<evidence type="ECO:0000256" key="9">
    <source>
        <dbReference type="PIRSR" id="PIRSR618319-50"/>
    </source>
</evidence>
<feature type="coiled-coil region" evidence="10">
    <location>
        <begin position="357"/>
        <end position="384"/>
    </location>
</feature>
<evidence type="ECO:0000256" key="2">
    <source>
        <dbReference type="ARBA" id="ARBA00022490"/>
    </source>
</evidence>
<name>A0A1M5UUL9_9FIRM</name>
<keyword evidence="10" id="KW-0175">Coiled coil</keyword>
<evidence type="ECO:0000313" key="13">
    <source>
        <dbReference type="Proteomes" id="UP000184389"/>
    </source>
</evidence>
<keyword evidence="13" id="KW-1185">Reference proteome</keyword>
<comment type="function">
    <text evidence="8">Converts seryl-tRNA(Sec) to selenocysteinyl-tRNA(Sec) required for selenoprotein biosynthesis.</text>
</comment>
<dbReference type="PANTHER" id="PTHR32328:SF0">
    <property type="entry name" value="L-SERYL-TRNA(SEC) SELENIUM TRANSFERASE"/>
    <property type="match status" value="1"/>
</dbReference>
<feature type="modified residue" description="N6-(pyridoxal phosphate)lysine" evidence="8 9">
    <location>
        <position position="298"/>
    </location>
</feature>
<dbReference type="GO" id="GO:0001514">
    <property type="term" value="P:selenocysteine incorporation"/>
    <property type="evidence" value="ECO:0007669"/>
    <property type="project" value="UniProtKB-UniRule"/>
</dbReference>
<feature type="domain" description="L-seryl-tRNA selenium transferase N-terminal" evidence="11">
    <location>
        <begin position="8"/>
        <end position="47"/>
    </location>
</feature>
<keyword evidence="2 8" id="KW-0963">Cytoplasm</keyword>
<keyword evidence="4 8" id="KW-0663">Pyridoxal phosphate</keyword>
<evidence type="ECO:0000256" key="1">
    <source>
        <dbReference type="ARBA" id="ARBA00001933"/>
    </source>
</evidence>
<dbReference type="GO" id="GO:0001717">
    <property type="term" value="P:conversion of seryl-tRNAsec to selenocys-tRNAsec"/>
    <property type="evidence" value="ECO:0007669"/>
    <property type="project" value="UniProtKB-UniRule"/>
</dbReference>
<comment type="pathway">
    <text evidence="8">Aminoacyl-tRNA biosynthesis; selenocysteinyl-tRNA(Sec) biosynthesis; selenocysteinyl-tRNA(Sec) from L-seryl-tRNA(Sec) (bacterial route): step 1/1.</text>
</comment>
<evidence type="ECO:0000256" key="10">
    <source>
        <dbReference type="SAM" id="Coils"/>
    </source>
</evidence>
<dbReference type="Gene3D" id="3.40.640.10">
    <property type="entry name" value="Type I PLP-dependent aspartate aminotransferase-like (Major domain)"/>
    <property type="match status" value="1"/>
</dbReference>
<dbReference type="AlphaFoldDB" id="A0A1M5UUL9"/>
<comment type="cofactor">
    <cofactor evidence="1 8 9">
        <name>pyridoxal 5'-phosphate</name>
        <dbReference type="ChEBI" id="CHEBI:597326"/>
    </cofactor>
</comment>
<dbReference type="OrthoDB" id="9787096at2"/>
<dbReference type="UniPathway" id="UPA00906">
    <property type="reaction ID" value="UER00896"/>
</dbReference>
<dbReference type="PANTHER" id="PTHR32328">
    <property type="entry name" value="L-SERYL-TRNA(SEC) SELENIUM TRANSFERASE"/>
    <property type="match status" value="1"/>
</dbReference>
<dbReference type="InterPro" id="IPR025862">
    <property type="entry name" value="SelA_trans_N_dom"/>
</dbReference>
<dbReference type="GO" id="GO:0005737">
    <property type="term" value="C:cytoplasm"/>
    <property type="evidence" value="ECO:0007669"/>
    <property type="project" value="UniProtKB-SubCell"/>
</dbReference>
<dbReference type="Proteomes" id="UP000184389">
    <property type="component" value="Unassembled WGS sequence"/>
</dbReference>
<dbReference type="InterPro" id="IPR018319">
    <property type="entry name" value="SelA-like"/>
</dbReference>
<dbReference type="EC" id="2.9.1.1" evidence="8"/>
<dbReference type="HAMAP" id="MF_00423">
    <property type="entry name" value="SelA"/>
    <property type="match status" value="1"/>
</dbReference>
<dbReference type="InterPro" id="IPR015421">
    <property type="entry name" value="PyrdxlP-dep_Trfase_major"/>
</dbReference>
<evidence type="ECO:0000256" key="3">
    <source>
        <dbReference type="ARBA" id="ARBA00022679"/>
    </source>
</evidence>
<comment type="catalytic activity">
    <reaction evidence="8">
        <text>L-seryl-tRNA(Sec) + selenophosphate + H(+) = L-selenocysteinyl-tRNA(Sec) + phosphate</text>
        <dbReference type="Rhea" id="RHEA:22728"/>
        <dbReference type="Rhea" id="RHEA-COMP:9742"/>
        <dbReference type="Rhea" id="RHEA-COMP:9743"/>
        <dbReference type="ChEBI" id="CHEBI:15378"/>
        <dbReference type="ChEBI" id="CHEBI:16144"/>
        <dbReference type="ChEBI" id="CHEBI:43474"/>
        <dbReference type="ChEBI" id="CHEBI:78533"/>
        <dbReference type="ChEBI" id="CHEBI:78573"/>
        <dbReference type="EC" id="2.9.1.1"/>
    </reaction>
</comment>
<reference evidence="12 13" key="1">
    <citation type="submission" date="2016-11" db="EMBL/GenBank/DDBJ databases">
        <authorList>
            <person name="Jaros S."/>
            <person name="Januszkiewicz K."/>
            <person name="Wedrychowicz H."/>
        </authorList>
    </citation>
    <scope>NUCLEOTIDE SEQUENCE [LARGE SCALE GENOMIC DNA]</scope>
    <source>
        <strain evidence="12 13">DSM 13106</strain>
    </source>
</reference>
<protein>
    <recommendedName>
        <fullName evidence="8">L-seryl-tRNA(Sec) selenium transferase</fullName>
        <ecNumber evidence="8">2.9.1.1</ecNumber>
    </recommendedName>
    <alternativeName>
        <fullName evidence="8">Selenocysteine synthase</fullName>
        <shortName evidence="8">Sec synthase</shortName>
    </alternativeName>
    <alternativeName>
        <fullName evidence="8">Selenocysteinyl-tRNA(Sec) synthase</fullName>
    </alternativeName>
</protein>
<evidence type="ECO:0000256" key="4">
    <source>
        <dbReference type="ARBA" id="ARBA00022898"/>
    </source>
</evidence>
<accession>A0A1M5UUL9</accession>
<dbReference type="NCBIfam" id="TIGR00474">
    <property type="entry name" value="selA"/>
    <property type="match status" value="1"/>
</dbReference>
<evidence type="ECO:0000256" key="6">
    <source>
        <dbReference type="ARBA" id="ARBA00023266"/>
    </source>
</evidence>
<evidence type="ECO:0000256" key="8">
    <source>
        <dbReference type="HAMAP-Rule" id="MF_00423"/>
    </source>
</evidence>
<dbReference type="SUPFAM" id="SSF53383">
    <property type="entry name" value="PLP-dependent transferases"/>
    <property type="match status" value="1"/>
</dbReference>
<proteinExistence type="inferred from homology"/>
<organism evidence="12 13">
    <name type="scientific">Sporanaerobacter acetigenes DSM 13106</name>
    <dbReference type="NCBI Taxonomy" id="1123281"/>
    <lineage>
        <taxon>Bacteria</taxon>
        <taxon>Bacillati</taxon>
        <taxon>Bacillota</taxon>
        <taxon>Tissierellia</taxon>
        <taxon>Tissierellales</taxon>
        <taxon>Sporanaerobacteraceae</taxon>
        <taxon>Sporanaerobacter</taxon>
    </lineage>
</organism>
<keyword evidence="5 8" id="KW-0648">Protein biosynthesis</keyword>
<sequence length="470" mass="52972">MGESKKLFSFIPKVDELLENPIISEKLDKLPRVTILDSIREELDILRDDIKDGVIKDENIEERIKKLPHFVVENAEEKNNFKLKRVVNATGVIIHTNLGRSLMSEKVIRNIIEVSSNYSNLEYDLELGQRGSRYSHLEEIITKITGAESAMVVNNNAAAVLLVLSTLAKDKEVIVSRGELIEIGGSFRVPEVMEQSGAYLVDVGTTNKTHIWDYENAINENTAAFLKVHTSNYRILGFTSSVSLEELKSLKKKYEIPIVEDLGSGVLIDLSKYGLEYEPTVQNSIKNGVDIVTFSGDKLLGGPQAGIIVGKKEYIEKMKRNPLTRAFRVDKFTISALEGTLKLYLDEDSAVKNIPTLNMMTISLDELERKADRLKNMLNEEISEELIQMQIEDDYSEVGGGSLPLEKLPTKCLTLSSKKISSAQFEKRLRCFRIPIITRVSKDKIYLDLRTVKNDEFDIIVEGVKNALEK</sequence>
<evidence type="ECO:0000313" key="12">
    <source>
        <dbReference type="EMBL" id="SHH66702.1"/>
    </source>
</evidence>
<dbReference type="InterPro" id="IPR015424">
    <property type="entry name" value="PyrdxlP-dep_Trfase"/>
</dbReference>
<dbReference type="Gene3D" id="3.90.1150.180">
    <property type="match status" value="1"/>
</dbReference>
<dbReference type="InterPro" id="IPR004534">
    <property type="entry name" value="SelA_trans"/>
</dbReference>
<evidence type="ECO:0000259" key="11">
    <source>
        <dbReference type="Pfam" id="PF12390"/>
    </source>
</evidence>
<dbReference type="RefSeq" id="WP_072743345.1">
    <property type="nucleotide sequence ID" value="NZ_FQXR01000003.1"/>
</dbReference>